<keyword evidence="1" id="KW-0472">Membrane</keyword>
<sequence>MLELNAVQTVAFGGLALFLGYALCRVIPVLGRYNLPAPVIGGLVVALVVLWAHGRDTVLFQFDTALQGPLMVAFFTAMGVNASVALLKISGRQVMVFLALASGFAVVQNLVGIGVATSFGLDPMFGVLAGSATLTGGPATGLAFAPLFEKAGLVGAESIAITSAMAGIVCGGIVGGPAITVLIRRLRLKTEGGDATTEAVEVPAMVAEEIDVAIGEGVVVDTEAAREFNALKSIVVILIAMWAGAWVGKGFDSLGLTLPVYIGAMLVGAVIRNLDDRTGWVGLSVQTTDLIGNVCLALFLAVALMNLKLWELSGLALPLVVNLAIQVALVVAFCIPVFRIMGRDYDAAVMGGGFIGFMLGTTANAMAVMRTLVLRYGAAPRAFLVAPLVGAFFIDFTNALIITGFLNFWP</sequence>
<feature type="transmembrane region" description="Helical" evidence="1">
    <location>
        <begin position="6"/>
        <end position="23"/>
    </location>
</feature>
<keyword evidence="1" id="KW-0406">Ion transport</keyword>
<evidence type="ECO:0000256" key="2">
    <source>
        <dbReference type="NCBIfam" id="TIGR00210"/>
    </source>
</evidence>
<name>A0ABP7MMI6_9GAMM</name>
<dbReference type="RefSeq" id="WP_344759657.1">
    <property type="nucleotide sequence ID" value="NZ_BAAAZU010000008.1"/>
</dbReference>
<keyword evidence="1" id="KW-0812">Transmembrane</keyword>
<evidence type="ECO:0000313" key="3">
    <source>
        <dbReference type="EMBL" id="GAA3924565.1"/>
    </source>
</evidence>
<evidence type="ECO:0000313" key="4">
    <source>
        <dbReference type="Proteomes" id="UP001501727"/>
    </source>
</evidence>
<dbReference type="PANTHER" id="PTHR36178">
    <property type="entry name" value="SLR0625 PROTEIN"/>
    <property type="match status" value="1"/>
</dbReference>
<dbReference type="EMBL" id="BAAAZU010000008">
    <property type="protein sequence ID" value="GAA3924565.1"/>
    <property type="molecule type" value="Genomic_DNA"/>
</dbReference>
<comment type="subcellular location">
    <subcellularLocation>
        <location evidence="1">Cell inner membrane</location>
        <topology evidence="1">Multi-pass membrane protein</topology>
    </subcellularLocation>
</comment>
<dbReference type="NCBIfam" id="TIGR00210">
    <property type="entry name" value="gltS"/>
    <property type="match status" value="1"/>
</dbReference>
<feature type="transmembrane region" description="Helical" evidence="1">
    <location>
        <begin position="159"/>
        <end position="183"/>
    </location>
</feature>
<gene>
    <name evidence="1 3" type="primary">gltS</name>
    <name evidence="3" type="ORF">GCM10022229_18060</name>
</gene>
<comment type="function">
    <text evidence="1">Catalyzes the sodium-dependent transport of glutamate.</text>
</comment>
<dbReference type="Pfam" id="PF03616">
    <property type="entry name" value="Glt_symporter"/>
    <property type="match status" value="1"/>
</dbReference>
<feature type="transmembrane region" description="Helical" evidence="1">
    <location>
        <begin position="381"/>
        <end position="409"/>
    </location>
</feature>
<feature type="transmembrane region" description="Helical" evidence="1">
    <location>
        <begin position="347"/>
        <end position="369"/>
    </location>
</feature>
<keyword evidence="1" id="KW-0997">Cell inner membrane</keyword>
<keyword evidence="4" id="KW-1185">Reference proteome</keyword>
<keyword evidence="1" id="KW-0029">Amino-acid transport</keyword>
<dbReference type="PANTHER" id="PTHR36178:SF1">
    <property type="entry name" value="SODIUM_GLUTAMATE SYMPORTER"/>
    <property type="match status" value="1"/>
</dbReference>
<evidence type="ECO:0000256" key="1">
    <source>
        <dbReference type="HAMAP-Rule" id="MF_02062"/>
    </source>
</evidence>
<comment type="caution">
    <text evidence="3">The sequence shown here is derived from an EMBL/GenBank/DDBJ whole genome shotgun (WGS) entry which is preliminary data.</text>
</comment>
<feature type="transmembrane region" description="Helical" evidence="1">
    <location>
        <begin position="94"/>
        <end position="119"/>
    </location>
</feature>
<reference evidence="4" key="1">
    <citation type="journal article" date="2019" name="Int. J. Syst. Evol. Microbiol.">
        <title>The Global Catalogue of Microorganisms (GCM) 10K type strain sequencing project: providing services to taxonomists for standard genome sequencing and annotation.</title>
        <authorList>
            <consortium name="The Broad Institute Genomics Platform"/>
            <consortium name="The Broad Institute Genome Sequencing Center for Infectious Disease"/>
            <person name="Wu L."/>
            <person name="Ma J."/>
        </authorList>
    </citation>
    <scope>NUCLEOTIDE SEQUENCE [LARGE SCALE GENOMIC DNA]</scope>
    <source>
        <strain evidence="4">JCM 16916</strain>
    </source>
</reference>
<feature type="transmembrane region" description="Helical" evidence="1">
    <location>
        <begin position="35"/>
        <end position="54"/>
    </location>
</feature>
<keyword evidence="1" id="KW-0739">Sodium transport</keyword>
<dbReference type="InterPro" id="IPR004445">
    <property type="entry name" value="GltS"/>
</dbReference>
<feature type="transmembrane region" description="Helical" evidence="1">
    <location>
        <begin position="319"/>
        <end position="341"/>
    </location>
</feature>
<dbReference type="Proteomes" id="UP001501727">
    <property type="component" value="Unassembled WGS sequence"/>
</dbReference>
<keyword evidence="1" id="KW-0915">Sodium</keyword>
<comment type="similarity">
    <text evidence="1">Belongs to the glutamate:Na(+) symporter (ESS) (TC 2.A.27) family.</text>
</comment>
<keyword evidence="1" id="KW-1003">Cell membrane</keyword>
<accession>A0ABP7MMI6</accession>
<feature type="transmembrane region" description="Helical" evidence="1">
    <location>
        <begin position="291"/>
        <end position="307"/>
    </location>
</feature>
<feature type="transmembrane region" description="Helical" evidence="1">
    <location>
        <begin position="66"/>
        <end position="87"/>
    </location>
</feature>
<dbReference type="HAMAP" id="MF_02062">
    <property type="entry name" value="GltS"/>
    <property type="match status" value="1"/>
</dbReference>
<organism evidence="3 4">
    <name type="scientific">Luteimonas lutimaris</name>
    <dbReference type="NCBI Taxonomy" id="698645"/>
    <lineage>
        <taxon>Bacteria</taxon>
        <taxon>Pseudomonadati</taxon>
        <taxon>Pseudomonadota</taxon>
        <taxon>Gammaproteobacteria</taxon>
        <taxon>Lysobacterales</taxon>
        <taxon>Lysobacteraceae</taxon>
        <taxon>Luteimonas</taxon>
    </lineage>
</organism>
<protein>
    <recommendedName>
        <fullName evidence="1 2">Sodium/glutamate symporter</fullName>
    </recommendedName>
</protein>
<keyword evidence="1" id="KW-0813">Transport</keyword>
<feature type="transmembrane region" description="Helical" evidence="1">
    <location>
        <begin position="230"/>
        <end position="247"/>
    </location>
</feature>
<keyword evidence="1" id="KW-0769">Symport</keyword>
<feature type="transmembrane region" description="Helical" evidence="1">
    <location>
        <begin position="254"/>
        <end position="271"/>
    </location>
</feature>
<keyword evidence="1" id="KW-1133">Transmembrane helix</keyword>
<proteinExistence type="inferred from homology"/>